<dbReference type="PANTHER" id="PTHR13696:SF99">
    <property type="entry name" value="COBYRINIC ACID AC-DIAMIDE SYNTHASE"/>
    <property type="match status" value="1"/>
</dbReference>
<dbReference type="RefSeq" id="WP_060348562.1">
    <property type="nucleotide sequence ID" value="NZ_LPLZ01000080.1"/>
</dbReference>
<dbReference type="SUPFAM" id="SSF52540">
    <property type="entry name" value="P-loop containing nucleoside triphosphate hydrolases"/>
    <property type="match status" value="1"/>
</dbReference>
<dbReference type="Gene3D" id="3.40.50.300">
    <property type="entry name" value="P-loop containing nucleotide triphosphate hydrolases"/>
    <property type="match status" value="1"/>
</dbReference>
<evidence type="ECO:0000313" key="2">
    <source>
        <dbReference type="Proteomes" id="UP000068016"/>
    </source>
</evidence>
<name>A0A108E6R4_9BURK</name>
<dbReference type="InterPro" id="IPR017746">
    <property type="entry name" value="Cellulose_synthase_operon_BcsQ"/>
</dbReference>
<sequence length="262" mass="27147">MKTIAITSTTGGAGRTTLAGALAVLLARRGRPVVAVEFDAQNLMGATLGLDTLAEHGLAHSLVGDAGDAAPWHAHTWRNADGVLFVPYGQVDAAGAAACDARLVADPAWLSRALDEIALPADGVVLVDTARYPSPQAEQAIRVADLTLVVVPPEPAACATVAARLDALRAGGGDLRIVVNRLNPARDMQRDALAMLRAVAGPASMLEQRIHVDAAVPETLARGTWIFDDAPYSQASHDLNGVANWVDAWLAAAAAGHTGARQ</sequence>
<dbReference type="AlphaFoldDB" id="A0A108E6R4"/>
<gene>
    <name evidence="1" type="ORF">WT83_27960</name>
</gene>
<dbReference type="PANTHER" id="PTHR13696">
    <property type="entry name" value="P-LOOP CONTAINING NUCLEOSIDE TRIPHOSPHATE HYDROLASE"/>
    <property type="match status" value="1"/>
</dbReference>
<evidence type="ECO:0000313" key="1">
    <source>
        <dbReference type="EMBL" id="KWN05709.1"/>
    </source>
</evidence>
<dbReference type="Proteomes" id="UP000068016">
    <property type="component" value="Unassembled WGS sequence"/>
</dbReference>
<proteinExistence type="predicted"/>
<dbReference type="Pfam" id="PF06564">
    <property type="entry name" value="CBP_BcsQ"/>
    <property type="match status" value="1"/>
</dbReference>
<reference evidence="1 2" key="1">
    <citation type="submission" date="2015-11" db="EMBL/GenBank/DDBJ databases">
        <title>Expanding the genomic diversity of Burkholderia species for the development of highly accurate diagnostics.</title>
        <authorList>
            <person name="Sahl J."/>
            <person name="Keim P."/>
            <person name="Wagner D."/>
        </authorList>
    </citation>
    <scope>NUCLEOTIDE SEQUENCE [LARGE SCALE GENOMIC DNA]</scope>
    <source>
        <strain evidence="1 2">MSMB793WGS</strain>
    </source>
</reference>
<dbReference type="NCBIfam" id="TIGR03371">
    <property type="entry name" value="cellulose_yhjQ"/>
    <property type="match status" value="1"/>
</dbReference>
<organism evidence="1 2">
    <name type="scientific">Burkholderia territorii</name>
    <dbReference type="NCBI Taxonomy" id="1503055"/>
    <lineage>
        <taxon>Bacteria</taxon>
        <taxon>Pseudomonadati</taxon>
        <taxon>Pseudomonadota</taxon>
        <taxon>Betaproteobacteria</taxon>
        <taxon>Burkholderiales</taxon>
        <taxon>Burkholderiaceae</taxon>
        <taxon>Burkholderia</taxon>
        <taxon>Burkholderia cepacia complex</taxon>
    </lineage>
</organism>
<comment type="caution">
    <text evidence="1">The sequence shown here is derived from an EMBL/GenBank/DDBJ whole genome shotgun (WGS) entry which is preliminary data.</text>
</comment>
<dbReference type="EMBL" id="LPLZ01000080">
    <property type="protein sequence ID" value="KWN05709.1"/>
    <property type="molecule type" value="Genomic_DNA"/>
</dbReference>
<dbReference type="InterPro" id="IPR050678">
    <property type="entry name" value="DNA_Partitioning_ATPase"/>
</dbReference>
<accession>A0A108E6R4</accession>
<dbReference type="InterPro" id="IPR027417">
    <property type="entry name" value="P-loop_NTPase"/>
</dbReference>
<protein>
    <submittedName>
        <fullName evidence="1">Cellulose biosynthesis protein</fullName>
    </submittedName>
</protein>